<evidence type="ECO:0000259" key="2">
    <source>
        <dbReference type="Pfam" id="PF16391"/>
    </source>
</evidence>
<sequence length="401" mass="45094">MKRYIFLLLAGCSLFACKEEIMKPNADDNTPPESVTKITEQPIPGGAKLTYVLPSSTNLLYVMAEVTNQQGVTRQFKASYYTNTLVIEGLGDTAPREVKLYSVNKSEVRSTPATITIHPQEPPFADVYKSFSLGADFGGVNLKFKNPTGLELEIGFCGPDSLQKGLALLDTYYSATKEGNHTFRGLPAKKARFGVFIRDKWGNTSDTLFQELTPLFEKMLDKAKFREIKFPGDGPIYTDQWNIALSFIWDGKYSSTFDSPYDGNGNNWLNISTNGPTDGTPTSISIDLGQTAHISRFRLNHYYRFINKAVRKYELWGSNNPSADGSWDSWTKILYYEQVKPSGLQGEQYNDADAEVWLRGDQANFPDGLPSFRYIRVKCLENWMGNGNLSFSEITFWGDTQ</sequence>
<dbReference type="EMBL" id="JACVFC010000002">
    <property type="protein sequence ID" value="MBC9932147.1"/>
    <property type="molecule type" value="Genomic_DNA"/>
</dbReference>
<dbReference type="InterPro" id="IPR032527">
    <property type="entry name" value="DUF4959"/>
</dbReference>
<evidence type="ECO:0000313" key="5">
    <source>
        <dbReference type="Proteomes" id="UP000659124"/>
    </source>
</evidence>
<protein>
    <submittedName>
        <fullName evidence="4">DUF4959 domain-containing protein</fullName>
    </submittedName>
</protein>
<dbReference type="Proteomes" id="UP000659124">
    <property type="component" value="Unassembled WGS sequence"/>
</dbReference>
<dbReference type="PROSITE" id="PS51257">
    <property type="entry name" value="PROKAR_LIPOPROTEIN"/>
    <property type="match status" value="1"/>
</dbReference>
<dbReference type="InterPro" id="IPR033431">
    <property type="entry name" value="DUF5126"/>
</dbReference>
<comment type="caution">
    <text evidence="4">The sequence shown here is derived from an EMBL/GenBank/DDBJ whole genome shotgun (WGS) entry which is preliminary data.</text>
</comment>
<name>A0ABR7TNU4_9BACT</name>
<dbReference type="InterPro" id="IPR032164">
    <property type="entry name" value="DUF5000"/>
</dbReference>
<dbReference type="Pfam" id="PF16323">
    <property type="entry name" value="DUF4959"/>
    <property type="match status" value="1"/>
</dbReference>
<feature type="domain" description="DUF4959" evidence="1">
    <location>
        <begin position="16"/>
        <end position="119"/>
    </location>
</feature>
<evidence type="ECO:0000259" key="1">
    <source>
        <dbReference type="Pfam" id="PF16323"/>
    </source>
</evidence>
<dbReference type="RefSeq" id="WP_188089281.1">
    <property type="nucleotide sequence ID" value="NZ_JACVFC010000002.1"/>
</dbReference>
<keyword evidence="5" id="KW-1185">Reference proteome</keyword>
<gene>
    <name evidence="4" type="ORF">ICL07_17305</name>
</gene>
<accession>A0ABR7TNU4</accession>
<dbReference type="Pfam" id="PF16391">
    <property type="entry name" value="DUF5000"/>
    <property type="match status" value="1"/>
</dbReference>
<evidence type="ECO:0000313" key="4">
    <source>
        <dbReference type="EMBL" id="MBC9932147.1"/>
    </source>
</evidence>
<feature type="domain" description="DUF5126" evidence="3">
    <location>
        <begin position="121"/>
        <end position="222"/>
    </location>
</feature>
<organism evidence="4 5">
    <name type="scientific">Chitinophaga qingshengii</name>
    <dbReference type="NCBI Taxonomy" id="1569794"/>
    <lineage>
        <taxon>Bacteria</taxon>
        <taxon>Pseudomonadati</taxon>
        <taxon>Bacteroidota</taxon>
        <taxon>Chitinophagia</taxon>
        <taxon>Chitinophagales</taxon>
        <taxon>Chitinophagaceae</taxon>
        <taxon>Chitinophaga</taxon>
    </lineage>
</organism>
<dbReference type="Gene3D" id="2.60.120.260">
    <property type="entry name" value="Galactose-binding domain-like"/>
    <property type="match status" value="1"/>
</dbReference>
<reference evidence="4 5" key="1">
    <citation type="submission" date="2020-09" db="EMBL/GenBank/DDBJ databases">
        <title>Genome sequences of type strains of Chitinophaga qingshengii and Chitinophaga varians.</title>
        <authorList>
            <person name="Kittiwongwattana C."/>
        </authorList>
    </citation>
    <scope>NUCLEOTIDE SEQUENCE [LARGE SCALE GENOMIC DNA]</scope>
    <source>
        <strain evidence="4 5">JCM 30026</strain>
    </source>
</reference>
<dbReference type="InterPro" id="IPR008979">
    <property type="entry name" value="Galactose-bd-like_sf"/>
</dbReference>
<feature type="domain" description="DUF5000" evidence="2">
    <location>
        <begin position="261"/>
        <end position="398"/>
    </location>
</feature>
<dbReference type="Pfam" id="PF17166">
    <property type="entry name" value="DUF5126"/>
    <property type="match status" value="1"/>
</dbReference>
<dbReference type="SUPFAM" id="SSF49785">
    <property type="entry name" value="Galactose-binding domain-like"/>
    <property type="match status" value="1"/>
</dbReference>
<proteinExistence type="predicted"/>
<evidence type="ECO:0000259" key="3">
    <source>
        <dbReference type="Pfam" id="PF17166"/>
    </source>
</evidence>